<keyword evidence="3" id="KW-1185">Reference proteome</keyword>
<name>A0A1T3CHY6_9HYPO</name>
<gene>
    <name evidence="2" type="ORF">A0O28_0007900</name>
</gene>
<dbReference type="OrthoDB" id="566138at2759"/>
<dbReference type="Pfam" id="PF01425">
    <property type="entry name" value="Amidase"/>
    <property type="match status" value="1"/>
</dbReference>
<dbReference type="PANTHER" id="PTHR42678">
    <property type="entry name" value="AMIDASE"/>
    <property type="match status" value="1"/>
</dbReference>
<dbReference type="Gene3D" id="3.90.1300.10">
    <property type="entry name" value="Amidase signature (AS) domain"/>
    <property type="match status" value="1"/>
</dbReference>
<dbReference type="EMBL" id="LVVK01000017">
    <property type="protein sequence ID" value="OPB40710.1"/>
    <property type="molecule type" value="Genomic_DNA"/>
</dbReference>
<evidence type="ECO:0000259" key="1">
    <source>
        <dbReference type="Pfam" id="PF01425"/>
    </source>
</evidence>
<protein>
    <submittedName>
        <fullName evidence="2">Amidase family protein</fullName>
    </submittedName>
</protein>
<dbReference type="PANTHER" id="PTHR42678:SF34">
    <property type="entry name" value="OS04G0183300 PROTEIN"/>
    <property type="match status" value="1"/>
</dbReference>
<evidence type="ECO:0000313" key="2">
    <source>
        <dbReference type="EMBL" id="OPB40710.1"/>
    </source>
</evidence>
<comment type="caution">
    <text evidence="2">The sequence shown here is derived from an EMBL/GenBank/DDBJ whole genome shotgun (WGS) entry which is preliminary data.</text>
</comment>
<dbReference type="AlphaFoldDB" id="A0A1T3CHY6"/>
<accession>A0A1T3CHY6</accession>
<sequence length="516" mass="56248">MAARLSTTELLSLDSAGLQKKFEAGLLTSVELVQACLAQISKHDQQGAKLNAMTSIVPNSILMERSAQLDRERAAGLIRSPFHGIPILIKDAIATRPSLKLATTLGSLALKDSIMTKNAGIVDKLEEMGVIVLGKTNLNEFCNFKADANSNGWSAIGGQTQSAYIARELDESGLGQSDPCGSSTGSAVGVSAGYAPLALGTESCGSIVMPGSRAGLYALKPALNTVNMDGIFKSSVELDVVGGFARSPADLALLSEAALIEEKRKLLPKDGYRKYLTKTFDSLRIGFLDPIKWSLHPDILQLDEGTLKQMNDIYFTTIERIRKHAIEASVTYPVHIPPATDMWYEGRNPIDVITSYEGKKALEAWLDEAKIPGLNTIEDVIKFNLDHRQKELPADHPDQNQLLKATRDPPTREIYEAVKERIRTVSKENGIDKLFREKNLNILAFPMDSLMVFISAASGYPIATMPAGVIQADGRPYGLGIMAQTGREDLMFQFMSAFEAHFPSRAVPSRVQDDHA</sequence>
<feature type="domain" description="Amidase" evidence="1">
    <location>
        <begin position="31"/>
        <end position="490"/>
    </location>
</feature>
<dbReference type="Proteomes" id="UP000191004">
    <property type="component" value="Unassembled WGS sequence"/>
</dbReference>
<dbReference type="InterPro" id="IPR023631">
    <property type="entry name" value="Amidase_dom"/>
</dbReference>
<evidence type="ECO:0000313" key="3">
    <source>
        <dbReference type="Proteomes" id="UP000191004"/>
    </source>
</evidence>
<organism evidence="2 3">
    <name type="scientific">Trichoderma guizhouense</name>
    <dbReference type="NCBI Taxonomy" id="1491466"/>
    <lineage>
        <taxon>Eukaryota</taxon>
        <taxon>Fungi</taxon>
        <taxon>Dikarya</taxon>
        <taxon>Ascomycota</taxon>
        <taxon>Pezizomycotina</taxon>
        <taxon>Sordariomycetes</taxon>
        <taxon>Hypocreomycetidae</taxon>
        <taxon>Hypocreales</taxon>
        <taxon>Hypocreaceae</taxon>
        <taxon>Trichoderma</taxon>
    </lineage>
</organism>
<reference evidence="2 3" key="1">
    <citation type="submission" date="2016-04" db="EMBL/GenBank/DDBJ databases">
        <title>Multiple horizontal gene transfer events from other fungi enriched the ability of the initially mycotrophic fungus Trichoderma (Ascomycota) to feed on dead plant biomass.</title>
        <authorList>
            <person name="Atanasova L."/>
            <person name="Chenthamara K."/>
            <person name="Zhang J."/>
            <person name="Grujic M."/>
            <person name="Henrissat B."/>
            <person name="Kuo A."/>
            <person name="Aertz A."/>
            <person name="Salamov A."/>
            <person name="Lipzen A."/>
            <person name="Labutti K."/>
            <person name="Barry K."/>
            <person name="Miao Y."/>
            <person name="Rahimi M.J."/>
            <person name="Shen Q."/>
            <person name="Grigoriev I.V."/>
            <person name="Kubicek C.P."/>
            <person name="Druzhinina I.S."/>
        </authorList>
    </citation>
    <scope>NUCLEOTIDE SEQUENCE [LARGE SCALE GENOMIC DNA]</scope>
    <source>
        <strain evidence="2 3">NJAU 4742</strain>
    </source>
</reference>
<dbReference type="SUPFAM" id="SSF75304">
    <property type="entry name" value="Amidase signature (AS) enzymes"/>
    <property type="match status" value="1"/>
</dbReference>
<proteinExistence type="predicted"/>
<dbReference type="InterPro" id="IPR036928">
    <property type="entry name" value="AS_sf"/>
</dbReference>